<organism evidence="2 3">
    <name type="scientific">Candidatus Mycosynbacter amalyticus</name>
    <dbReference type="NCBI Taxonomy" id="2665156"/>
    <lineage>
        <taxon>Bacteria</taxon>
        <taxon>Candidatus Saccharimonadota</taxon>
        <taxon>Candidatus Saccharimonadota incertae sedis</taxon>
        <taxon>Candidatus Mycosynbacter</taxon>
    </lineage>
</organism>
<evidence type="ECO:0000313" key="2">
    <source>
        <dbReference type="EMBL" id="QHN42369.1"/>
    </source>
</evidence>
<name>A0A857MM68_9BACT</name>
<keyword evidence="1" id="KW-0472">Membrane</keyword>
<keyword evidence="3" id="KW-1185">Reference proteome</keyword>
<dbReference type="EMBL" id="CP045921">
    <property type="protein sequence ID" value="QHN42369.1"/>
    <property type="molecule type" value="Genomic_DNA"/>
</dbReference>
<sequence length="199" mass="21534">MNPRNNQLLPVIIIVIIVVVSVAAIVALARTLLFGGGSSDEKAEDPQANALVQTTSDRAVRMTIRGPITADEKFRSYQITVSPSSRVMTTYAGYLDQQIDTAQLENNTRAYEEFVYALDRAGMMAGTPLEGDKNDTRGLCPGGKILEFETLQNSQTVEKLWTATCGGSGGSFKGNASQISNMFLAQVPQGQDLLKKINE</sequence>
<keyword evidence="1" id="KW-0812">Transmembrane</keyword>
<accession>A0A857MM68</accession>
<dbReference type="AlphaFoldDB" id="A0A857MM68"/>
<reference evidence="2" key="1">
    <citation type="journal article" date="2021" name="Nat. Microbiol.">
        <title>Cocultivation of an ultrasmall environmental parasitic bacterium with lytic ability against bacteria associated with wastewater foams.</title>
        <authorList>
            <person name="Batinovic S."/>
            <person name="Rose J.J.A."/>
            <person name="Ratcliffe J."/>
            <person name="Seviour R.J."/>
            <person name="Petrovski S."/>
        </authorList>
    </citation>
    <scope>NUCLEOTIDE SEQUENCE</scope>
    <source>
        <strain evidence="2">JR1</strain>
    </source>
</reference>
<dbReference type="KEGG" id="mama:GII36_00655"/>
<keyword evidence="1" id="KW-1133">Transmembrane helix</keyword>
<proteinExistence type="predicted"/>
<dbReference type="Proteomes" id="UP001059824">
    <property type="component" value="Chromosome"/>
</dbReference>
<evidence type="ECO:0000256" key="1">
    <source>
        <dbReference type="SAM" id="Phobius"/>
    </source>
</evidence>
<protein>
    <submittedName>
        <fullName evidence="2">Uncharacterized protein</fullName>
    </submittedName>
</protein>
<evidence type="ECO:0000313" key="3">
    <source>
        <dbReference type="Proteomes" id="UP001059824"/>
    </source>
</evidence>
<dbReference type="RefSeq" id="WP_260763656.1">
    <property type="nucleotide sequence ID" value="NZ_CP045921.1"/>
</dbReference>
<feature type="transmembrane region" description="Helical" evidence="1">
    <location>
        <begin position="12"/>
        <end position="33"/>
    </location>
</feature>
<gene>
    <name evidence="2" type="ORF">GII36_00655</name>
</gene>